<accession>A0ABV7YCT3</accession>
<dbReference type="GO" id="GO:0016787">
    <property type="term" value="F:hydrolase activity"/>
    <property type="evidence" value="ECO:0007669"/>
    <property type="project" value="UniProtKB-KW"/>
</dbReference>
<keyword evidence="3" id="KW-1185">Reference proteome</keyword>
<organism evidence="2 3">
    <name type="scientific">Tenggerimyces flavus</name>
    <dbReference type="NCBI Taxonomy" id="1708749"/>
    <lineage>
        <taxon>Bacteria</taxon>
        <taxon>Bacillati</taxon>
        <taxon>Actinomycetota</taxon>
        <taxon>Actinomycetes</taxon>
        <taxon>Propionibacteriales</taxon>
        <taxon>Nocardioidaceae</taxon>
        <taxon>Tenggerimyces</taxon>
    </lineage>
</organism>
<dbReference type="RefSeq" id="WP_205119789.1">
    <property type="nucleotide sequence ID" value="NZ_JAFBCM010000001.1"/>
</dbReference>
<dbReference type="InterPro" id="IPR003737">
    <property type="entry name" value="GlcNAc_PI_deacetylase-related"/>
</dbReference>
<dbReference type="Gene3D" id="3.40.50.10320">
    <property type="entry name" value="LmbE-like"/>
    <property type="match status" value="1"/>
</dbReference>
<dbReference type="EMBL" id="JBHRZH010000017">
    <property type="protein sequence ID" value="MFC3763130.1"/>
    <property type="molecule type" value="Genomic_DNA"/>
</dbReference>
<proteinExistence type="predicted"/>
<keyword evidence="1" id="KW-0862">Zinc</keyword>
<evidence type="ECO:0000256" key="1">
    <source>
        <dbReference type="ARBA" id="ARBA00022833"/>
    </source>
</evidence>
<evidence type="ECO:0000313" key="2">
    <source>
        <dbReference type="EMBL" id="MFC3763130.1"/>
    </source>
</evidence>
<comment type="caution">
    <text evidence="2">The sequence shown here is derived from an EMBL/GenBank/DDBJ whole genome shotgun (WGS) entry which is preliminary data.</text>
</comment>
<evidence type="ECO:0000313" key="3">
    <source>
        <dbReference type="Proteomes" id="UP001595699"/>
    </source>
</evidence>
<sequence>MNIVCVTAHQDDEMNCLGTLLRLHRERGDRISFVALTNGDRGASWTPDAPLAETAAVRAAEMQSVADAFGGTYVCLGEPDEFLFDTTDVRMRLIETLRALSAELIFTHNPAEYNQDHVTTAQVTCHAALMTEIASIPTSSAALARAPGIFHLTPGEGYGFDGTHFVALPPEIVAEKSRLIRLHVSQNEVIRERGGRDFADRMEERDRATGARIAQDAAEVFRPCLLDRRIPFGNVLP</sequence>
<gene>
    <name evidence="2" type="ORF">ACFOUW_19975</name>
</gene>
<dbReference type="Proteomes" id="UP001595699">
    <property type="component" value="Unassembled WGS sequence"/>
</dbReference>
<dbReference type="PANTHER" id="PTHR12993">
    <property type="entry name" value="N-ACETYLGLUCOSAMINYL-PHOSPHATIDYLINOSITOL DE-N-ACETYLASE-RELATED"/>
    <property type="match status" value="1"/>
</dbReference>
<dbReference type="SUPFAM" id="SSF102588">
    <property type="entry name" value="LmbE-like"/>
    <property type="match status" value="1"/>
</dbReference>
<dbReference type="PANTHER" id="PTHR12993:SF11">
    <property type="entry name" value="N-ACETYLGLUCOSAMINYL-PHOSPHATIDYLINOSITOL DE-N-ACETYLASE"/>
    <property type="match status" value="1"/>
</dbReference>
<keyword evidence="2" id="KW-0378">Hydrolase</keyword>
<name>A0ABV7YCT3_9ACTN</name>
<dbReference type="Pfam" id="PF02585">
    <property type="entry name" value="PIG-L"/>
    <property type="match status" value="1"/>
</dbReference>
<protein>
    <submittedName>
        <fullName evidence="2">PIG-L deacetylase family protein</fullName>
        <ecNumber evidence="2">3.5.1.-</ecNumber>
    </submittedName>
</protein>
<dbReference type="InterPro" id="IPR024078">
    <property type="entry name" value="LmbE-like_dom_sf"/>
</dbReference>
<dbReference type="EC" id="3.5.1.-" evidence="2"/>
<reference evidence="3" key="1">
    <citation type="journal article" date="2019" name="Int. J. Syst. Evol. Microbiol.">
        <title>The Global Catalogue of Microorganisms (GCM) 10K type strain sequencing project: providing services to taxonomists for standard genome sequencing and annotation.</title>
        <authorList>
            <consortium name="The Broad Institute Genomics Platform"/>
            <consortium name="The Broad Institute Genome Sequencing Center for Infectious Disease"/>
            <person name="Wu L."/>
            <person name="Ma J."/>
        </authorList>
    </citation>
    <scope>NUCLEOTIDE SEQUENCE [LARGE SCALE GENOMIC DNA]</scope>
    <source>
        <strain evidence="3">CGMCC 4.7241</strain>
    </source>
</reference>